<dbReference type="PRINTS" id="PR00164">
    <property type="entry name" value="ABC2TRNSPORT"/>
</dbReference>
<organism evidence="8 9">
    <name type="scientific">Streptomyces rimosus subsp. rimosus</name>
    <dbReference type="NCBI Taxonomy" id="132474"/>
    <lineage>
        <taxon>Bacteria</taxon>
        <taxon>Bacillati</taxon>
        <taxon>Actinomycetota</taxon>
        <taxon>Actinomycetes</taxon>
        <taxon>Kitasatosporales</taxon>
        <taxon>Streptomycetaceae</taxon>
        <taxon>Streptomyces</taxon>
    </lineage>
</organism>
<dbReference type="PANTHER" id="PTHR43229">
    <property type="entry name" value="NODULATION PROTEIN J"/>
    <property type="match status" value="1"/>
</dbReference>
<evidence type="ECO:0000256" key="5">
    <source>
        <dbReference type="ARBA" id="ARBA00023251"/>
    </source>
</evidence>
<evidence type="ECO:0000256" key="3">
    <source>
        <dbReference type="ARBA" id="ARBA00022989"/>
    </source>
</evidence>
<feature type="transmembrane region" description="Helical" evidence="6">
    <location>
        <begin position="189"/>
        <end position="211"/>
    </location>
</feature>
<keyword evidence="2 6" id="KW-0812">Transmembrane</keyword>
<feature type="transmembrane region" description="Helical" evidence="6">
    <location>
        <begin position="115"/>
        <end position="141"/>
    </location>
</feature>
<gene>
    <name evidence="8" type="primary">drrB5</name>
    <name evidence="8" type="ORF">SRIMR7_20540</name>
</gene>
<evidence type="ECO:0000256" key="6">
    <source>
        <dbReference type="RuleBase" id="RU361157"/>
    </source>
</evidence>
<reference evidence="8 9" key="1">
    <citation type="submission" date="2022-03" db="EMBL/GenBank/DDBJ databases">
        <title>Complete genome of Streptomyces rimosus ssp. rimosus R7 (=ATCC 10970).</title>
        <authorList>
            <person name="Beganovic S."/>
            <person name="Ruckert C."/>
            <person name="Busche T."/>
            <person name="Kalinowski J."/>
            <person name="Wittmann C."/>
        </authorList>
    </citation>
    <scope>NUCLEOTIDE SEQUENCE [LARGE SCALE GENOMIC DNA]</scope>
    <source>
        <strain evidence="8 9">R7</strain>
    </source>
</reference>
<evidence type="ECO:0000313" key="8">
    <source>
        <dbReference type="EMBL" id="UNZ04552.1"/>
    </source>
</evidence>
<dbReference type="EMBL" id="CP094298">
    <property type="protein sequence ID" value="UNZ04552.1"/>
    <property type="molecule type" value="Genomic_DNA"/>
</dbReference>
<feature type="transmembrane region" description="Helical" evidence="6">
    <location>
        <begin position="39"/>
        <end position="57"/>
    </location>
</feature>
<feature type="domain" description="ABC transmembrane type-2" evidence="7">
    <location>
        <begin position="37"/>
        <end position="272"/>
    </location>
</feature>
<dbReference type="GeneID" id="66856347"/>
<dbReference type="InterPro" id="IPR000412">
    <property type="entry name" value="ABC_2_transport"/>
</dbReference>
<dbReference type="InterPro" id="IPR013525">
    <property type="entry name" value="ABC2_TM"/>
</dbReference>
<evidence type="ECO:0000256" key="2">
    <source>
        <dbReference type="ARBA" id="ARBA00022692"/>
    </source>
</evidence>
<keyword evidence="9" id="KW-1185">Reference proteome</keyword>
<accession>A0ABY3Z2K2</accession>
<dbReference type="PANTHER" id="PTHR43229:SF2">
    <property type="entry name" value="NODULATION PROTEIN J"/>
    <property type="match status" value="1"/>
</dbReference>
<comment type="subcellular location">
    <subcellularLocation>
        <location evidence="6">Cell membrane</location>
        <topology evidence="6">Multi-pass membrane protein</topology>
    </subcellularLocation>
    <subcellularLocation>
        <location evidence="1">Membrane</location>
        <topology evidence="1">Multi-pass membrane protein</topology>
    </subcellularLocation>
</comment>
<keyword evidence="6" id="KW-0813">Transport</keyword>
<keyword evidence="5" id="KW-0046">Antibiotic resistance</keyword>
<name>A0ABY3Z2K2_STRRM</name>
<dbReference type="RefSeq" id="WP_003979969.1">
    <property type="nucleotide sequence ID" value="NZ_CP043497.1"/>
</dbReference>
<feature type="transmembrane region" description="Helical" evidence="6">
    <location>
        <begin position="247"/>
        <end position="266"/>
    </location>
</feature>
<dbReference type="Proteomes" id="UP000829494">
    <property type="component" value="Chromosome"/>
</dbReference>
<dbReference type="PROSITE" id="PS51012">
    <property type="entry name" value="ABC_TM2"/>
    <property type="match status" value="1"/>
</dbReference>
<sequence length="272" mass="28414">MSELRVATVPPGGPFAGLADTAALAGRHLLHLRRAPGKFLGIVMNPLILLIAVGYLFRNSISVPGSGNYQEYLMAGVAVQVGLASIGPTAIGVAMDMRGGLVDRFRSLPVSRTAVLIGQTLSDLIVSALGLAIVMLVGLAVGWRPHTGPLSVLGGFAVILAFVYAMLWVGVLIGLLLRSPETIDSVGAIVLVAFSFLSNAFFSVQGLPSWIRPLAEWNPVSAVVTSCRTLWGNPVVTGTGFPADHPVLVTAGTLAVLLAVCVPLSLRAYRRA</sequence>
<feature type="transmembrane region" description="Helical" evidence="6">
    <location>
        <begin position="72"/>
        <end position="94"/>
    </location>
</feature>
<protein>
    <recommendedName>
        <fullName evidence="6">Transport permease protein</fullName>
    </recommendedName>
</protein>
<keyword evidence="6" id="KW-1003">Cell membrane</keyword>
<evidence type="ECO:0000256" key="4">
    <source>
        <dbReference type="ARBA" id="ARBA00023136"/>
    </source>
</evidence>
<keyword evidence="4 6" id="KW-0472">Membrane</keyword>
<dbReference type="Pfam" id="PF01061">
    <property type="entry name" value="ABC2_membrane"/>
    <property type="match status" value="1"/>
</dbReference>
<keyword evidence="3 6" id="KW-1133">Transmembrane helix</keyword>
<comment type="similarity">
    <text evidence="6">Belongs to the ABC-2 integral membrane protein family.</text>
</comment>
<feature type="transmembrane region" description="Helical" evidence="6">
    <location>
        <begin position="153"/>
        <end position="177"/>
    </location>
</feature>
<dbReference type="InterPro" id="IPR047817">
    <property type="entry name" value="ABC2_TM_bact-type"/>
</dbReference>
<dbReference type="PIRSF" id="PIRSF006648">
    <property type="entry name" value="DrrB"/>
    <property type="match status" value="1"/>
</dbReference>
<evidence type="ECO:0000313" key="9">
    <source>
        <dbReference type="Proteomes" id="UP000829494"/>
    </source>
</evidence>
<evidence type="ECO:0000259" key="7">
    <source>
        <dbReference type="PROSITE" id="PS51012"/>
    </source>
</evidence>
<dbReference type="InterPro" id="IPR051784">
    <property type="entry name" value="Nod_factor_ABC_transporter"/>
</dbReference>
<evidence type="ECO:0000256" key="1">
    <source>
        <dbReference type="ARBA" id="ARBA00004141"/>
    </source>
</evidence>
<proteinExistence type="inferred from homology"/>